<evidence type="ECO:0000313" key="2">
    <source>
        <dbReference type="EMBL" id="EQD42486.1"/>
    </source>
</evidence>
<evidence type="ECO:0000259" key="1">
    <source>
        <dbReference type="Pfam" id="PF00346"/>
    </source>
</evidence>
<gene>
    <name evidence="2" type="ORF">B1B_14039</name>
</gene>
<dbReference type="AlphaFoldDB" id="T0Z3D4"/>
<comment type="caution">
    <text evidence="2">The sequence shown here is derived from an EMBL/GenBank/DDBJ whole genome shotgun (WGS) entry which is preliminary data.</text>
</comment>
<dbReference type="GO" id="GO:0016651">
    <property type="term" value="F:oxidoreductase activity, acting on NAD(P)H"/>
    <property type="evidence" value="ECO:0007669"/>
    <property type="project" value="InterPro"/>
</dbReference>
<dbReference type="PANTHER" id="PTHR11993">
    <property type="entry name" value="NADH-UBIQUINONE OXIDOREDUCTASE 49 KDA SUBUNIT"/>
    <property type="match status" value="1"/>
</dbReference>
<feature type="non-terminal residue" evidence="2">
    <location>
        <position position="1"/>
    </location>
</feature>
<feature type="domain" description="NADH-quinone oxidoreductase subunit D" evidence="1">
    <location>
        <begin position="2"/>
        <end position="94"/>
    </location>
</feature>
<reference evidence="2" key="1">
    <citation type="submission" date="2013-08" db="EMBL/GenBank/DDBJ databases">
        <authorList>
            <person name="Mendez C."/>
            <person name="Richter M."/>
            <person name="Ferrer M."/>
            <person name="Sanchez J."/>
        </authorList>
    </citation>
    <scope>NUCLEOTIDE SEQUENCE</scope>
</reference>
<sequence length="94" mass="10368">RINESMEALIHHFKLFTEGFQVPVGEVYSAVESPRGELGCYIVSDGTSKPYRMHVRAPSFVNLQVVPLLMRGGMMSDAITVISAVDPVMGEVDR</sequence>
<name>T0Z3D4_9ZZZZ</name>
<reference evidence="2" key="2">
    <citation type="journal article" date="2014" name="ISME J.">
        <title>Microbial stratification in low pH oxic and suboxic macroscopic growths along an acid mine drainage.</title>
        <authorList>
            <person name="Mendez-Garcia C."/>
            <person name="Mesa V."/>
            <person name="Sprenger R.R."/>
            <person name="Richter M."/>
            <person name="Diez M.S."/>
            <person name="Solano J."/>
            <person name="Bargiela R."/>
            <person name="Golyshina O.V."/>
            <person name="Manteca A."/>
            <person name="Ramos J.L."/>
            <person name="Gallego J.R."/>
            <person name="Llorente I."/>
            <person name="Martins Dos Santos V.A."/>
            <person name="Jensen O.N."/>
            <person name="Pelaez A.I."/>
            <person name="Sanchez J."/>
            <person name="Ferrer M."/>
        </authorList>
    </citation>
    <scope>NUCLEOTIDE SEQUENCE</scope>
</reference>
<dbReference type="EMBL" id="AUZY01009264">
    <property type="protein sequence ID" value="EQD42486.1"/>
    <property type="molecule type" value="Genomic_DNA"/>
</dbReference>
<dbReference type="InterPro" id="IPR022885">
    <property type="entry name" value="NDH1_su_D/H"/>
</dbReference>
<organism evidence="2">
    <name type="scientific">mine drainage metagenome</name>
    <dbReference type="NCBI Taxonomy" id="410659"/>
    <lineage>
        <taxon>unclassified sequences</taxon>
        <taxon>metagenomes</taxon>
        <taxon>ecological metagenomes</taxon>
    </lineage>
</organism>
<accession>T0Z3D4</accession>
<protein>
    <submittedName>
        <fullName evidence="2">NADH dehydrogenase I, D subunit</fullName>
    </submittedName>
</protein>
<dbReference type="SUPFAM" id="SSF56762">
    <property type="entry name" value="HydB/Nqo4-like"/>
    <property type="match status" value="1"/>
</dbReference>
<dbReference type="GO" id="GO:0051287">
    <property type="term" value="F:NAD binding"/>
    <property type="evidence" value="ECO:0007669"/>
    <property type="project" value="InterPro"/>
</dbReference>
<proteinExistence type="predicted"/>
<dbReference type="PANTHER" id="PTHR11993:SF10">
    <property type="entry name" value="NADH DEHYDROGENASE [UBIQUINONE] IRON-SULFUR PROTEIN 2, MITOCHONDRIAL"/>
    <property type="match status" value="1"/>
</dbReference>
<dbReference type="Gene3D" id="1.10.645.10">
    <property type="entry name" value="Cytochrome-c3 Hydrogenase, chain B"/>
    <property type="match status" value="1"/>
</dbReference>
<dbReference type="InterPro" id="IPR001135">
    <property type="entry name" value="NADH_Q_OxRdtase_suD"/>
</dbReference>
<dbReference type="GO" id="GO:0048038">
    <property type="term" value="F:quinone binding"/>
    <property type="evidence" value="ECO:0007669"/>
    <property type="project" value="InterPro"/>
</dbReference>
<dbReference type="Pfam" id="PF00346">
    <property type="entry name" value="Complex1_49kDa"/>
    <property type="match status" value="1"/>
</dbReference>
<dbReference type="InterPro" id="IPR029014">
    <property type="entry name" value="NiFe-Hase_large"/>
</dbReference>